<geneLocation type="plasmid" evidence="2">
    <name>prsp8c3c</name>
</geneLocation>
<gene>
    <name evidence="1" type="ORF">AM571_PC02103</name>
</gene>
<dbReference type="AlphaFoldDB" id="A0A1L5PHX5"/>
<evidence type="ECO:0000313" key="2">
    <source>
        <dbReference type="Proteomes" id="UP000185109"/>
    </source>
</evidence>
<organism evidence="1 2">
    <name type="scientific">Rhizobium etli 8C-3</name>
    <dbReference type="NCBI Taxonomy" id="538025"/>
    <lineage>
        <taxon>Bacteria</taxon>
        <taxon>Pseudomonadati</taxon>
        <taxon>Pseudomonadota</taxon>
        <taxon>Alphaproteobacteria</taxon>
        <taxon>Hyphomicrobiales</taxon>
        <taxon>Rhizobiaceae</taxon>
        <taxon>Rhizobium/Agrobacterium group</taxon>
        <taxon>Rhizobium</taxon>
    </lineage>
</organism>
<dbReference type="EMBL" id="CP017244">
    <property type="protein sequence ID" value="APO79829.1"/>
    <property type="molecule type" value="Genomic_DNA"/>
</dbReference>
<proteinExistence type="predicted"/>
<reference evidence="1 2" key="1">
    <citation type="submission" date="2016-09" db="EMBL/GenBank/DDBJ databases">
        <title>The complete genome sequences of Rhizobium gallicum, symbiovars gallicum and phaseoli, symbionts associated to common bean (Phaseolus vulgaris).</title>
        <authorList>
            <person name="Bustos P."/>
            <person name="Santamaria R.I."/>
            <person name="Perez-Carrascal O.M."/>
            <person name="Juarez S."/>
            <person name="Lozano L."/>
            <person name="Martinez-Flores I."/>
            <person name="Martinez-Romero E."/>
            <person name="Cevallos M."/>
            <person name="Romero D."/>
            <person name="Davila G."/>
            <person name="Gonzalez V."/>
        </authorList>
    </citation>
    <scope>NUCLEOTIDE SEQUENCE [LARGE SCALE GENOMIC DNA]</scope>
    <source>
        <strain evidence="1 2">8C-3</strain>
        <plasmid evidence="2">Plasmid prsp8c3c</plasmid>
    </source>
</reference>
<evidence type="ECO:0000313" key="1">
    <source>
        <dbReference type="EMBL" id="APO79829.1"/>
    </source>
</evidence>
<dbReference type="Proteomes" id="UP000185109">
    <property type="component" value="Plasmid pRsp8C3c"/>
</dbReference>
<accession>A0A1L5PHX5</accession>
<keyword evidence="1" id="KW-0614">Plasmid</keyword>
<sequence length="68" mass="7315">MTKFAWGIARPIWSDTSAAASAASPAAFISSWFGWIGVWGHFGARMAEHDCFCTDVVDFAALTDISSN</sequence>
<protein>
    <submittedName>
        <fullName evidence="1">Uncharacterized protein</fullName>
    </submittedName>
</protein>
<name>A0A1L5PHX5_RHIET</name>